<dbReference type="Proteomes" id="UP001642464">
    <property type="component" value="Unassembled WGS sequence"/>
</dbReference>
<organism evidence="4 5">
    <name type="scientific">Durusdinium trenchii</name>
    <dbReference type="NCBI Taxonomy" id="1381693"/>
    <lineage>
        <taxon>Eukaryota</taxon>
        <taxon>Sar</taxon>
        <taxon>Alveolata</taxon>
        <taxon>Dinophyceae</taxon>
        <taxon>Suessiales</taxon>
        <taxon>Symbiodiniaceae</taxon>
        <taxon>Durusdinium</taxon>
    </lineage>
</organism>
<dbReference type="Gene3D" id="3.40.50.150">
    <property type="entry name" value="Vaccinia Virus protein VP39"/>
    <property type="match status" value="1"/>
</dbReference>
<proteinExistence type="predicted"/>
<dbReference type="Pfam" id="PF00145">
    <property type="entry name" value="DNA_methylase"/>
    <property type="match status" value="1"/>
</dbReference>
<dbReference type="SUPFAM" id="SSF53335">
    <property type="entry name" value="S-adenosyl-L-methionine-dependent methyltransferases"/>
    <property type="match status" value="1"/>
</dbReference>
<keyword evidence="2" id="KW-0808">Transferase</keyword>
<feature type="compositionally biased region" description="Basic and acidic residues" evidence="3">
    <location>
        <begin position="358"/>
        <end position="368"/>
    </location>
</feature>
<evidence type="ECO:0000256" key="1">
    <source>
        <dbReference type="ARBA" id="ARBA00022603"/>
    </source>
</evidence>
<dbReference type="InterPro" id="IPR001525">
    <property type="entry name" value="C5_MeTfrase"/>
</dbReference>
<feature type="compositionally biased region" description="Polar residues" evidence="3">
    <location>
        <begin position="917"/>
        <end position="926"/>
    </location>
</feature>
<feature type="region of interest" description="Disordered" evidence="3">
    <location>
        <begin position="916"/>
        <end position="937"/>
    </location>
</feature>
<keyword evidence="1" id="KW-0489">Methyltransferase</keyword>
<keyword evidence="5" id="KW-1185">Reference proteome</keyword>
<reference evidence="4 5" key="1">
    <citation type="submission" date="2024-02" db="EMBL/GenBank/DDBJ databases">
        <authorList>
            <person name="Chen Y."/>
            <person name="Shah S."/>
            <person name="Dougan E. K."/>
            <person name="Thang M."/>
            <person name="Chan C."/>
        </authorList>
    </citation>
    <scope>NUCLEOTIDE SEQUENCE [LARGE SCALE GENOMIC DNA]</scope>
</reference>
<evidence type="ECO:0000256" key="2">
    <source>
        <dbReference type="ARBA" id="ARBA00022679"/>
    </source>
</evidence>
<evidence type="ECO:0000313" key="4">
    <source>
        <dbReference type="EMBL" id="CAK9072053.1"/>
    </source>
</evidence>
<feature type="region of interest" description="Disordered" evidence="3">
    <location>
        <begin position="1017"/>
        <end position="1039"/>
    </location>
</feature>
<feature type="region of interest" description="Disordered" evidence="3">
    <location>
        <begin position="333"/>
        <end position="374"/>
    </location>
</feature>
<protein>
    <submittedName>
        <fullName evidence="4">Mitochondrial</fullName>
    </submittedName>
</protein>
<gene>
    <name evidence="4" type="ORF">SCF082_LOCUS35518</name>
</gene>
<comment type="caution">
    <text evidence="4">The sequence shown here is derived from an EMBL/GenBank/DDBJ whole genome shotgun (WGS) entry which is preliminary data.</text>
</comment>
<name>A0ABP0P8V6_9DINO</name>
<evidence type="ECO:0000256" key="3">
    <source>
        <dbReference type="SAM" id="MobiDB-lite"/>
    </source>
</evidence>
<evidence type="ECO:0000313" key="5">
    <source>
        <dbReference type="Proteomes" id="UP001642464"/>
    </source>
</evidence>
<dbReference type="InterPro" id="IPR029063">
    <property type="entry name" value="SAM-dependent_MTases_sf"/>
</dbReference>
<sequence>MISSLPKISTQDDLQNIANEMAKESKANKVVEAEDVTAAFLEPEAYHGPVPLASQYFVYRGLVQALVGRKIASASKDVGIMAGSNDIVHEVCIASEVKNALCHPELMDRWTNQNFELMGLVVWDACKDHDHDKYKEDMALLMSKQASKPLLLLICHSGSVEAAWEFNAEHCPNGFVHVELNNKNKNRRKDTDFKVFALDRIGVTFDDTAKFLVTRAIQEQIAVKLQNVSKQSNHDWLPFKKYKVPADGYCFWHSVLAGLQPKTFQSVPRYRNGFAVNPRQEKQEFSAAKELTQMAASDMDGRMLFQNGFVDLFQIQSVGQQLNLAIRVTIEDEEQGDQNAKTQEVKTEPALLEQDENDHDREEEHVCDDSGDGDSPHLVLRLSQEVMSYMMSKQHREDSMILLSWKQNLQDNTQVCFVDPAKQSKIIVGALLQSITAINNFASLFRGRSSWVKLGELARYQDQDVPGLDLQETCKFFVNRLSSQDRQKLGERLQSLDGCEVVIGSTCSGTDICVSIMQATMQKLSQMFEVDIRIRHGFSVEIDTFKRNFILEAHTPAGSKPDFHLFEDVSIFKDGSGHCYTCGHVHNAPDNVDILFVGPSRKNLSKMFEDRQSFLKCYESGEGSSGHTYLHGVLEASRATSPAMIFFENVTGVAESGKVNGVKVMEKDLFEMGYILEYSKVDAQSYLLPQRRNRVYASIDVCDGQDANDYASKMKRTMDDLSSDVHVPDHLLFDDSLPQEALSTDRQATKLKEALELTLLKSQSQNIFLDCSTSTGRLPEYAVNALTCVRPYIDQGDSACDEQSSWTVDLKRKASVLSLDDISAEESKLLKLKQAEGPVAEVELPAGQKRKADNVIGRKHEELIVVKRARGKTNPAAVSVPQSQVQSALVQHEDDMNSEADDQPMKARKEKLERLRQNSAKKNSLTGRGVPGRPKRKYTQAAKVAREGKKSSISIWMKMEHLKDLALFVCLLCMLDAGEEVTIKLVENILVILIGVWNEHISEIHNEVQQMLEDLQQSDSDGNKEAPRRVMHKHESQAGQIVDSDYRKRSLQKIRASISESLGMAGCGQQAQVVPKDDCKKMQLDAAGNLNPVDYARQARTLTTLSWADGDLGSEKVVDSMNEELKNTLQISTRHNSHSHMWTAADLGEYLEFLGLELRRKRMKHDLPASARAMIMMDKAPQHGSATFKKLRERFESNNNCILIHGGSEEHVTIPGVPGWEDHNVELARRKAARLIRGKDSLPPKSQRSYDQWKAEETRVLVLDKKRKAVVTNVARKNLQTLKKTCLLLMVHPATDPQDLWIQAGDGKQWLLKLMKGQAIPDAPLPMEFDDHDENEAAERHQLEQAGAMVEAHDCSESEELDQALHSGWMFVKDTDSEDDENELEPSASKDMKITRARVSEQREEYQELQKLGLVERPPGCAIGVHPSGQVWRARASEGTFHGRRFGGSSGRTPRQALLRVIELMLLDHLALSPKDRLAKGQLQRVREARSAELPHKD</sequence>
<feature type="compositionally biased region" description="Basic and acidic residues" evidence="3">
    <location>
        <begin position="1021"/>
        <end position="1036"/>
    </location>
</feature>
<accession>A0ABP0P8V6</accession>
<dbReference type="EMBL" id="CAXAMM010033925">
    <property type="protein sequence ID" value="CAK9072053.1"/>
    <property type="molecule type" value="Genomic_DNA"/>
</dbReference>